<dbReference type="Pfam" id="PF00137">
    <property type="entry name" value="ATP-synt_C"/>
    <property type="match status" value="2"/>
</dbReference>
<evidence type="ECO:0000313" key="7">
    <source>
        <dbReference type="EMBL" id="GAH94704.1"/>
    </source>
</evidence>
<gene>
    <name evidence="7" type="ORF">S06H3_06760</name>
</gene>
<feature type="transmembrane region" description="Helical" evidence="5">
    <location>
        <begin position="128"/>
        <end position="152"/>
    </location>
</feature>
<dbReference type="Gene3D" id="1.20.120.610">
    <property type="entry name" value="lithium bound rotor ring of v- atpase"/>
    <property type="match status" value="1"/>
</dbReference>
<evidence type="ECO:0000259" key="6">
    <source>
        <dbReference type="Pfam" id="PF00137"/>
    </source>
</evidence>
<evidence type="ECO:0000256" key="5">
    <source>
        <dbReference type="SAM" id="Phobius"/>
    </source>
</evidence>
<dbReference type="CDD" id="cd18179">
    <property type="entry name" value="ATP-synt_Vo_Ao_c_NTPK_rpt1"/>
    <property type="match status" value="1"/>
</dbReference>
<evidence type="ECO:0000256" key="2">
    <source>
        <dbReference type="ARBA" id="ARBA00022692"/>
    </source>
</evidence>
<dbReference type="EMBL" id="BARV01002663">
    <property type="protein sequence ID" value="GAH94704.1"/>
    <property type="molecule type" value="Genomic_DNA"/>
</dbReference>
<dbReference type="GO" id="GO:0015078">
    <property type="term" value="F:proton transmembrane transporter activity"/>
    <property type="evidence" value="ECO:0007669"/>
    <property type="project" value="InterPro"/>
</dbReference>
<feature type="domain" description="V-ATPase proteolipid subunit C-like" evidence="6">
    <location>
        <begin position="88"/>
        <end position="147"/>
    </location>
</feature>
<comment type="caution">
    <text evidence="7">The sequence shown here is derived from an EMBL/GenBank/DDBJ whole genome shotgun (WGS) entry which is preliminary data.</text>
</comment>
<keyword evidence="3 5" id="KW-1133">Transmembrane helix</keyword>
<dbReference type="InterPro" id="IPR002379">
    <property type="entry name" value="ATPase_proteolipid_c-like_dom"/>
</dbReference>
<dbReference type="GO" id="GO:0033177">
    <property type="term" value="C:proton-transporting two-sector ATPase complex, proton-transporting domain"/>
    <property type="evidence" value="ECO:0007669"/>
    <property type="project" value="InterPro"/>
</dbReference>
<dbReference type="AlphaFoldDB" id="X1KX06"/>
<reference evidence="7" key="1">
    <citation type="journal article" date="2014" name="Front. Microbiol.">
        <title>High frequency of phylogenetically diverse reductive dehalogenase-homologous genes in deep subseafloor sedimentary metagenomes.</title>
        <authorList>
            <person name="Kawai M."/>
            <person name="Futagami T."/>
            <person name="Toyoda A."/>
            <person name="Takaki Y."/>
            <person name="Nishi S."/>
            <person name="Hori S."/>
            <person name="Arai W."/>
            <person name="Tsubouchi T."/>
            <person name="Morono Y."/>
            <person name="Uchiyama I."/>
            <person name="Ito T."/>
            <person name="Fujiyama A."/>
            <person name="Inagaki F."/>
            <person name="Takami H."/>
        </authorList>
    </citation>
    <scope>NUCLEOTIDE SEQUENCE</scope>
    <source>
        <strain evidence="7">Expedition CK06-06</strain>
    </source>
</reference>
<dbReference type="InterPro" id="IPR035921">
    <property type="entry name" value="F/V-ATP_Csub_sf"/>
</dbReference>
<dbReference type="SUPFAM" id="SSF81333">
    <property type="entry name" value="F1F0 ATP synthase subunit C"/>
    <property type="match status" value="1"/>
</dbReference>
<evidence type="ECO:0000256" key="4">
    <source>
        <dbReference type="ARBA" id="ARBA00023136"/>
    </source>
</evidence>
<sequence>MIDPIALASIGGVVALTAGLVGSAIGIAIAASGGLATLSEDPRQFRNVLILASLPMTQSFYGLIVLILVLTSVLPNIPAEGSAGTVALGVSLIAAFAFGFSAVYQGMVCASGIAMLPKTGGKILTSSMMLAVFVELIAVLALVFTIMAFTLLGLM</sequence>
<comment type="subcellular location">
    <subcellularLocation>
        <location evidence="1">Membrane</location>
        <topology evidence="1">Multi-pass membrane protein</topology>
    </subcellularLocation>
</comment>
<feature type="transmembrane region" description="Helical" evidence="5">
    <location>
        <begin position="48"/>
        <end position="74"/>
    </location>
</feature>
<proteinExistence type="predicted"/>
<evidence type="ECO:0000256" key="3">
    <source>
        <dbReference type="ARBA" id="ARBA00022989"/>
    </source>
</evidence>
<organism evidence="7">
    <name type="scientific">marine sediment metagenome</name>
    <dbReference type="NCBI Taxonomy" id="412755"/>
    <lineage>
        <taxon>unclassified sequences</taxon>
        <taxon>metagenomes</taxon>
        <taxon>ecological metagenomes</taxon>
    </lineage>
</organism>
<dbReference type="NCBIfam" id="NF006219">
    <property type="entry name" value="PRK08344.1"/>
    <property type="match status" value="1"/>
</dbReference>
<name>X1KX06_9ZZZZ</name>
<protein>
    <recommendedName>
        <fullName evidence="6">V-ATPase proteolipid subunit C-like domain-containing protein</fullName>
    </recommendedName>
</protein>
<feature type="domain" description="V-ATPase proteolipid subunit C-like" evidence="6">
    <location>
        <begin position="10"/>
        <end position="68"/>
    </location>
</feature>
<feature type="transmembrane region" description="Helical" evidence="5">
    <location>
        <begin position="6"/>
        <end position="36"/>
    </location>
</feature>
<feature type="transmembrane region" description="Helical" evidence="5">
    <location>
        <begin position="86"/>
        <end position="116"/>
    </location>
</feature>
<keyword evidence="4 5" id="KW-0472">Membrane</keyword>
<evidence type="ECO:0000256" key="1">
    <source>
        <dbReference type="ARBA" id="ARBA00004141"/>
    </source>
</evidence>
<keyword evidence="2 5" id="KW-0812">Transmembrane</keyword>
<accession>X1KX06</accession>